<comment type="caution">
    <text evidence="2">The sequence shown here is derived from an EMBL/GenBank/DDBJ whole genome shotgun (WGS) entry which is preliminary data.</text>
</comment>
<keyword evidence="1" id="KW-0732">Signal</keyword>
<dbReference type="Proteomes" id="UP000521017">
    <property type="component" value="Unassembled WGS sequence"/>
</dbReference>
<feature type="chain" id="PRO_5031307156" description="DUF3829 domain-containing protein" evidence="1">
    <location>
        <begin position="26"/>
        <end position="319"/>
    </location>
</feature>
<proteinExistence type="predicted"/>
<evidence type="ECO:0000313" key="3">
    <source>
        <dbReference type="Proteomes" id="UP000521017"/>
    </source>
</evidence>
<sequence>MKSIFTYISCCLILLTVVSSCTSRASKIDAGDGASKGTAESASRIIEYTNLIVDMSNSHNTYLKSILGNTDRIESGLKNPDKRFAFVGIIPPHLFTTSIRSTSGITIDKPVDELGKDDQAYFMTEIARYKLTFKKLNDSYQQLDDYLKAQDYKDDKSIKGYALIDTVRNTAKNLYEQKVAMMKRVNVIADAAEMVVLKSSPLKDYILAMKTDMKNIRNFVDMLANDGRNYTKISAQAQANYKALEASQAKNAALNPDNAKKANKESEYKRFYDGFHELLLHTKKTLRDAGEKGTLTAADIEGLDRDYDGLIRNYNYFNQ</sequence>
<evidence type="ECO:0008006" key="4">
    <source>
        <dbReference type="Google" id="ProtNLM"/>
    </source>
</evidence>
<dbReference type="RefSeq" id="WP_184626408.1">
    <property type="nucleotide sequence ID" value="NZ_JACHCC010000008.1"/>
</dbReference>
<organism evidence="2 3">
    <name type="scientific">Pedobacter cryoconitis</name>
    <dbReference type="NCBI Taxonomy" id="188932"/>
    <lineage>
        <taxon>Bacteria</taxon>
        <taxon>Pseudomonadati</taxon>
        <taxon>Bacteroidota</taxon>
        <taxon>Sphingobacteriia</taxon>
        <taxon>Sphingobacteriales</taxon>
        <taxon>Sphingobacteriaceae</taxon>
        <taxon>Pedobacter</taxon>
    </lineage>
</organism>
<dbReference type="EMBL" id="JACHCC010000008">
    <property type="protein sequence ID" value="MBB6501047.1"/>
    <property type="molecule type" value="Genomic_DNA"/>
</dbReference>
<evidence type="ECO:0000256" key="1">
    <source>
        <dbReference type="SAM" id="SignalP"/>
    </source>
</evidence>
<dbReference type="PROSITE" id="PS51257">
    <property type="entry name" value="PROKAR_LIPOPROTEIN"/>
    <property type="match status" value="1"/>
</dbReference>
<accession>A0A7X0MJ29</accession>
<dbReference type="Gene3D" id="1.20.120.930">
    <property type="entry name" value="Uncharacterised protein PF12889, N-terminal DUF3829"/>
    <property type="match status" value="1"/>
</dbReference>
<feature type="signal peptide" evidence="1">
    <location>
        <begin position="1"/>
        <end position="25"/>
    </location>
</feature>
<dbReference type="AlphaFoldDB" id="A0A7X0MJ29"/>
<name>A0A7X0MJ29_9SPHI</name>
<gene>
    <name evidence="2" type="ORF">HDF25_003210</name>
</gene>
<reference evidence="2 3" key="1">
    <citation type="submission" date="2020-08" db="EMBL/GenBank/DDBJ databases">
        <title>Genomic Encyclopedia of Type Strains, Phase IV (KMG-V): Genome sequencing to study the core and pangenomes of soil and plant-associated prokaryotes.</title>
        <authorList>
            <person name="Whitman W."/>
        </authorList>
    </citation>
    <scope>NUCLEOTIDE SEQUENCE [LARGE SCALE GENOMIC DNA]</scope>
    <source>
        <strain evidence="2 3">M2T3</strain>
    </source>
</reference>
<evidence type="ECO:0000313" key="2">
    <source>
        <dbReference type="EMBL" id="MBB6501047.1"/>
    </source>
</evidence>
<protein>
    <recommendedName>
        <fullName evidence="4">DUF3829 domain-containing protein</fullName>
    </recommendedName>
</protein>